<comment type="caution">
    <text evidence="2">The sequence shown here is derived from an EMBL/GenBank/DDBJ whole genome shotgun (WGS) entry which is preliminary data.</text>
</comment>
<dbReference type="InParanoid" id="A0A1Y2CGQ2"/>
<evidence type="ECO:0000313" key="2">
    <source>
        <dbReference type="EMBL" id="ORY46230.1"/>
    </source>
</evidence>
<dbReference type="Proteomes" id="UP000193467">
    <property type="component" value="Unassembled WGS sequence"/>
</dbReference>
<dbReference type="AlphaFoldDB" id="A0A1Y2CGQ2"/>
<feature type="compositionally biased region" description="Polar residues" evidence="1">
    <location>
        <begin position="53"/>
        <end position="67"/>
    </location>
</feature>
<feature type="region of interest" description="Disordered" evidence="1">
    <location>
        <begin position="52"/>
        <end position="96"/>
    </location>
</feature>
<evidence type="ECO:0000256" key="1">
    <source>
        <dbReference type="SAM" id="MobiDB-lite"/>
    </source>
</evidence>
<accession>A0A1Y2CGQ2</accession>
<evidence type="ECO:0000313" key="3">
    <source>
        <dbReference type="Proteomes" id="UP000193467"/>
    </source>
</evidence>
<keyword evidence="3" id="KW-1185">Reference proteome</keyword>
<feature type="compositionally biased region" description="Basic residues" evidence="1">
    <location>
        <begin position="72"/>
        <end position="85"/>
    </location>
</feature>
<dbReference type="EMBL" id="MCGR01000121">
    <property type="protein sequence ID" value="ORY46230.1"/>
    <property type="molecule type" value="Genomic_DNA"/>
</dbReference>
<organism evidence="2 3">
    <name type="scientific">Leucosporidium creatinivorum</name>
    <dbReference type="NCBI Taxonomy" id="106004"/>
    <lineage>
        <taxon>Eukaryota</taxon>
        <taxon>Fungi</taxon>
        <taxon>Dikarya</taxon>
        <taxon>Basidiomycota</taxon>
        <taxon>Pucciniomycotina</taxon>
        <taxon>Microbotryomycetes</taxon>
        <taxon>Leucosporidiales</taxon>
        <taxon>Leucosporidium</taxon>
    </lineage>
</organism>
<proteinExistence type="predicted"/>
<name>A0A1Y2CGQ2_9BASI</name>
<gene>
    <name evidence="2" type="ORF">BCR35DRAFT_311043</name>
</gene>
<protein>
    <submittedName>
        <fullName evidence="2">Uncharacterized protein</fullName>
    </submittedName>
</protein>
<sequence length="112" mass="12242">MNRTLPVVFSCWSSSAASPKTLIAPSFPLLGRPPFPSFELWRQLWYRNGLTGPLSTPSQASITTNPVEQRRRGLGLRAKGRRGARSAKDGLRRGGGRASTVVRKLASLDCSF</sequence>
<reference evidence="2 3" key="1">
    <citation type="submission" date="2016-07" db="EMBL/GenBank/DDBJ databases">
        <title>Pervasive Adenine N6-methylation of Active Genes in Fungi.</title>
        <authorList>
            <consortium name="DOE Joint Genome Institute"/>
            <person name="Mondo S.J."/>
            <person name="Dannebaum R.O."/>
            <person name="Kuo R.C."/>
            <person name="Labutti K."/>
            <person name="Haridas S."/>
            <person name="Kuo A."/>
            <person name="Salamov A."/>
            <person name="Ahrendt S.R."/>
            <person name="Lipzen A."/>
            <person name="Sullivan W."/>
            <person name="Andreopoulos W.B."/>
            <person name="Clum A."/>
            <person name="Lindquist E."/>
            <person name="Daum C."/>
            <person name="Ramamoorthy G.K."/>
            <person name="Gryganskyi A."/>
            <person name="Culley D."/>
            <person name="Magnuson J.K."/>
            <person name="James T.Y."/>
            <person name="O'Malley M.A."/>
            <person name="Stajich J.E."/>
            <person name="Spatafora J.W."/>
            <person name="Visel A."/>
            <person name="Grigoriev I.V."/>
        </authorList>
    </citation>
    <scope>NUCLEOTIDE SEQUENCE [LARGE SCALE GENOMIC DNA]</scope>
    <source>
        <strain evidence="2 3">62-1032</strain>
    </source>
</reference>